<protein>
    <submittedName>
        <fullName evidence="3">Uncharacterized protein</fullName>
    </submittedName>
</protein>
<feature type="chain" id="PRO_5044618135" evidence="1">
    <location>
        <begin position="23"/>
        <end position="186"/>
    </location>
</feature>
<dbReference type="AlphaFoldDB" id="A0A562Q335"/>
<dbReference type="RefSeq" id="WP_145872578.1">
    <property type="nucleotide sequence ID" value="NZ_CP046904.1"/>
</dbReference>
<reference evidence="3" key="2">
    <citation type="submission" date="2019-07" db="EMBL/GenBank/DDBJ databases">
        <authorList>
            <person name="Whitman W."/>
            <person name="Huntemann M."/>
            <person name="Clum A."/>
            <person name="Pillay M."/>
            <person name="Palaniappan K."/>
            <person name="Varghese N."/>
            <person name="Mikhailova N."/>
            <person name="Stamatis D."/>
            <person name="Reddy T."/>
            <person name="Daum C."/>
            <person name="Shapiro N."/>
            <person name="Ivanova N."/>
            <person name="Kyrpides N."/>
            <person name="Woyke T."/>
        </authorList>
    </citation>
    <scope>NUCLEOTIDE SEQUENCE</scope>
    <source>
        <strain evidence="3">CGMCC 1.10685</strain>
    </source>
</reference>
<proteinExistence type="predicted"/>
<evidence type="ECO:0000313" key="5">
    <source>
        <dbReference type="Proteomes" id="UP000437862"/>
    </source>
</evidence>
<dbReference type="EMBL" id="VLKW01000001">
    <property type="protein sequence ID" value="TWI51121.1"/>
    <property type="molecule type" value="Genomic_DNA"/>
</dbReference>
<dbReference type="EMBL" id="CP046904">
    <property type="protein sequence ID" value="QGZ41189.1"/>
    <property type="molecule type" value="Genomic_DNA"/>
</dbReference>
<gene>
    <name evidence="2" type="ORF">GO485_20430</name>
    <name evidence="3" type="ORF">IP92_00103</name>
</gene>
<organism evidence="3 4">
    <name type="scientific">Pseudoduganella flava</name>
    <dbReference type="NCBI Taxonomy" id="871742"/>
    <lineage>
        <taxon>Bacteria</taxon>
        <taxon>Pseudomonadati</taxon>
        <taxon>Pseudomonadota</taxon>
        <taxon>Betaproteobacteria</taxon>
        <taxon>Burkholderiales</taxon>
        <taxon>Oxalobacteraceae</taxon>
        <taxon>Telluria group</taxon>
        <taxon>Pseudoduganella</taxon>
    </lineage>
</organism>
<evidence type="ECO:0000256" key="1">
    <source>
        <dbReference type="SAM" id="SignalP"/>
    </source>
</evidence>
<reference evidence="2 5" key="3">
    <citation type="submission" date="2019-12" db="EMBL/GenBank/DDBJ databases">
        <title>Draft Genome Sequences of Six Type Strains of the Genus Massilia.</title>
        <authorList>
            <person name="Miess H."/>
            <person name="Frediansyah A."/>
            <person name="Goeker M."/>
            <person name="Gross H."/>
        </authorList>
    </citation>
    <scope>NUCLEOTIDE SEQUENCE [LARGE SCALE GENOMIC DNA]</scope>
    <source>
        <strain evidence="2 5">DSM 26639</strain>
    </source>
</reference>
<dbReference type="Proteomes" id="UP000437862">
    <property type="component" value="Chromosome"/>
</dbReference>
<dbReference type="Proteomes" id="UP000315112">
    <property type="component" value="Unassembled WGS sequence"/>
</dbReference>
<sequence>MTTIRQAALVLPLFAALNAASAVEVAEMTYRPDAETTPKPLVQNCAINVALSDGRTNRDTIGRIDITESVVAGDMLPWLGAVVDRLSAYGYTVVHGAPGGGGVNVEVRLTRAYTFYVPGHLGGMLALEVAVPGRATPVKIRGAKLRPWRNWGGAANHVAALNGAADGVVDDLAKALSQVCPGVPAA</sequence>
<keyword evidence="5" id="KW-1185">Reference proteome</keyword>
<evidence type="ECO:0000313" key="4">
    <source>
        <dbReference type="Proteomes" id="UP000315112"/>
    </source>
</evidence>
<reference evidence="3 4" key="1">
    <citation type="journal article" date="2015" name="Stand. Genomic Sci.">
        <title>Genomic Encyclopedia of Bacterial and Archaeal Type Strains, Phase III: the genomes of soil and plant-associated and newly described type strains.</title>
        <authorList>
            <person name="Whitman W.B."/>
            <person name="Woyke T."/>
            <person name="Klenk H.P."/>
            <person name="Zhou Y."/>
            <person name="Lilburn T.G."/>
            <person name="Beck B.J."/>
            <person name="De Vos P."/>
            <person name="Vandamme P."/>
            <person name="Eisen J.A."/>
            <person name="Garrity G."/>
            <person name="Hugenholtz P."/>
            <person name="Kyrpides N.C."/>
        </authorList>
    </citation>
    <scope>NUCLEOTIDE SEQUENCE [LARGE SCALE GENOMIC DNA]</scope>
    <source>
        <strain evidence="3 4">CGMCC 1.10685</strain>
    </source>
</reference>
<feature type="signal peptide" evidence="1">
    <location>
        <begin position="1"/>
        <end position="22"/>
    </location>
</feature>
<evidence type="ECO:0000313" key="3">
    <source>
        <dbReference type="EMBL" id="TWI51121.1"/>
    </source>
</evidence>
<keyword evidence="1" id="KW-0732">Signal</keyword>
<evidence type="ECO:0000313" key="2">
    <source>
        <dbReference type="EMBL" id="QGZ41189.1"/>
    </source>
</evidence>
<name>A0A562Q335_9BURK</name>
<accession>A0A562Q335</accession>